<sequence length="211" mass="24216">MFDLKVPPQSSCMVALLLARPAGQKNSYDVVNDMFDQPIQKIVYCYGEFQPRFLTMEKEIPNLHFVEGFPEDIYSIFDNTPGLLVLDDLMRESSCKEAMMDLMTRGSHHRQINTMTLVQNLFPPGKFSRTISLNTHYIVAFKNPRDALGVSTLAKQAFPGEVPRVMEAYDDATKQPFGYLLFDLHPTTTNALRLRTLIFPEDRQTVYIKRI</sequence>
<name>A0A913YH90_EXADI</name>
<dbReference type="OMA" id="NTHYIVA"/>
<proteinExistence type="predicted"/>
<reference evidence="1" key="1">
    <citation type="submission" date="2022-11" db="UniProtKB">
        <authorList>
            <consortium name="EnsemblMetazoa"/>
        </authorList>
    </citation>
    <scope>IDENTIFICATION</scope>
</reference>
<dbReference type="OrthoDB" id="5972392at2759"/>
<dbReference type="KEGG" id="epa:114575005"/>
<dbReference type="Proteomes" id="UP000887567">
    <property type="component" value="Unplaced"/>
</dbReference>
<protein>
    <submittedName>
        <fullName evidence="1">Uncharacterized protein</fullName>
    </submittedName>
</protein>
<dbReference type="GeneID" id="114575005"/>
<accession>A0A913YH90</accession>
<dbReference type="AlphaFoldDB" id="A0A913YH90"/>
<dbReference type="RefSeq" id="XP_028514730.1">
    <property type="nucleotide sequence ID" value="XM_028658929.1"/>
</dbReference>
<evidence type="ECO:0000313" key="2">
    <source>
        <dbReference type="Proteomes" id="UP000887567"/>
    </source>
</evidence>
<evidence type="ECO:0000313" key="1">
    <source>
        <dbReference type="EnsemblMetazoa" id="XP_028514730.1"/>
    </source>
</evidence>
<organism evidence="1 2">
    <name type="scientific">Exaiptasia diaphana</name>
    <name type="common">Tropical sea anemone</name>
    <name type="synonym">Aiptasia pulchella</name>
    <dbReference type="NCBI Taxonomy" id="2652724"/>
    <lineage>
        <taxon>Eukaryota</taxon>
        <taxon>Metazoa</taxon>
        <taxon>Cnidaria</taxon>
        <taxon>Anthozoa</taxon>
        <taxon>Hexacorallia</taxon>
        <taxon>Actiniaria</taxon>
        <taxon>Aiptasiidae</taxon>
        <taxon>Exaiptasia</taxon>
    </lineage>
</organism>
<dbReference type="EnsemblMetazoa" id="XM_028658929.1">
    <property type="protein sequence ID" value="XP_028514730.1"/>
    <property type="gene ID" value="LOC114575005"/>
</dbReference>
<keyword evidence="2" id="KW-1185">Reference proteome</keyword>